<evidence type="ECO:0000256" key="1">
    <source>
        <dbReference type="ARBA" id="ARBA00010641"/>
    </source>
</evidence>
<dbReference type="InterPro" id="IPR039425">
    <property type="entry name" value="RNA_pol_sigma-70-like"/>
</dbReference>
<dbReference type="InterPro" id="IPR036388">
    <property type="entry name" value="WH-like_DNA-bd_sf"/>
</dbReference>
<dbReference type="GO" id="GO:0003677">
    <property type="term" value="F:DNA binding"/>
    <property type="evidence" value="ECO:0007669"/>
    <property type="project" value="UniProtKB-KW"/>
</dbReference>
<dbReference type="GO" id="GO:0016987">
    <property type="term" value="F:sigma factor activity"/>
    <property type="evidence" value="ECO:0007669"/>
    <property type="project" value="UniProtKB-KW"/>
</dbReference>
<dbReference type="AlphaFoldDB" id="A0A518DTM2"/>
<evidence type="ECO:0000313" key="8">
    <source>
        <dbReference type="EMBL" id="QDU95158.1"/>
    </source>
</evidence>
<keyword evidence="9" id="KW-1185">Reference proteome</keyword>
<dbReference type="EMBL" id="CP036433">
    <property type="protein sequence ID" value="QDU95158.1"/>
    <property type="molecule type" value="Genomic_DNA"/>
</dbReference>
<keyword evidence="2" id="KW-0805">Transcription regulation</keyword>
<dbReference type="Proteomes" id="UP000317648">
    <property type="component" value="Chromosome"/>
</dbReference>
<reference evidence="8 9" key="1">
    <citation type="submission" date="2019-02" db="EMBL/GenBank/DDBJ databases">
        <title>Deep-cultivation of Planctomycetes and their phenomic and genomic characterization uncovers novel biology.</title>
        <authorList>
            <person name="Wiegand S."/>
            <person name="Jogler M."/>
            <person name="Boedeker C."/>
            <person name="Pinto D."/>
            <person name="Vollmers J."/>
            <person name="Rivas-Marin E."/>
            <person name="Kohn T."/>
            <person name="Peeters S.H."/>
            <person name="Heuer A."/>
            <person name="Rast P."/>
            <person name="Oberbeckmann S."/>
            <person name="Bunk B."/>
            <person name="Jeske O."/>
            <person name="Meyerdierks A."/>
            <person name="Storesund J.E."/>
            <person name="Kallscheuer N."/>
            <person name="Luecker S."/>
            <person name="Lage O.M."/>
            <person name="Pohl T."/>
            <person name="Merkel B.J."/>
            <person name="Hornburger P."/>
            <person name="Mueller R.-W."/>
            <person name="Bruemmer F."/>
            <person name="Labrenz M."/>
            <person name="Spormann A.M."/>
            <person name="Op den Camp H."/>
            <person name="Overmann J."/>
            <person name="Amann R."/>
            <person name="Jetten M.S.M."/>
            <person name="Mascher T."/>
            <person name="Medema M.H."/>
            <person name="Devos D.P."/>
            <person name="Kaster A.-K."/>
            <person name="Ovreas L."/>
            <person name="Rohde M."/>
            <person name="Galperin M.Y."/>
            <person name="Jogler C."/>
        </authorList>
    </citation>
    <scope>NUCLEOTIDE SEQUENCE [LARGE SCALE GENOMIC DNA]</scope>
    <source>
        <strain evidence="8 9">Pla85_3_4</strain>
    </source>
</reference>
<dbReference type="SUPFAM" id="SSF88946">
    <property type="entry name" value="Sigma2 domain of RNA polymerase sigma factors"/>
    <property type="match status" value="1"/>
</dbReference>
<keyword evidence="4" id="KW-0238">DNA-binding</keyword>
<accession>A0A518DTM2</accession>
<feature type="region of interest" description="Disordered" evidence="6">
    <location>
        <begin position="1"/>
        <end position="33"/>
    </location>
</feature>
<evidence type="ECO:0000256" key="4">
    <source>
        <dbReference type="ARBA" id="ARBA00023125"/>
    </source>
</evidence>
<dbReference type="InterPro" id="IPR013324">
    <property type="entry name" value="RNA_pol_sigma_r3/r4-like"/>
</dbReference>
<dbReference type="KEGG" id="lcre:Pla8534_29700"/>
<evidence type="ECO:0000313" key="9">
    <source>
        <dbReference type="Proteomes" id="UP000317648"/>
    </source>
</evidence>
<keyword evidence="3" id="KW-0731">Sigma factor</keyword>
<dbReference type="Pfam" id="PF07638">
    <property type="entry name" value="Sigma70_ECF"/>
    <property type="match status" value="1"/>
</dbReference>
<sequence length="222" mass="25009">MASTDARSSSQQRHKAVMTNNPQAPEPQQHGTSAELFTRYQAGDQLAAEAIFQRYLERLTRLARSRLSPKLASRTDPEDVVLSAWRSFFLGARSGTFALRRSGDLWRLLASITLNKVYRQVRRHTAERRSIGREERLDLRQEFSPAVDQEPGPAEALALAEELEALMGGLDALGRRVLELRLQGETLAAIAADTGRSERTVRRTVAQLRVRLAQRRDAEFDD</sequence>
<comment type="similarity">
    <text evidence="1">Belongs to the sigma-70 factor family. ECF subfamily.</text>
</comment>
<dbReference type="InterPro" id="IPR053812">
    <property type="entry name" value="HTH_Sigma70_ECF-like"/>
</dbReference>
<feature type="domain" description="RNA polymerase sigma-70 ECF-like HTH" evidence="7">
    <location>
        <begin position="34"/>
        <end position="215"/>
    </location>
</feature>
<dbReference type="Gene3D" id="1.10.10.10">
    <property type="entry name" value="Winged helix-like DNA-binding domain superfamily/Winged helix DNA-binding domain"/>
    <property type="match status" value="1"/>
</dbReference>
<keyword evidence="5" id="KW-0804">Transcription</keyword>
<evidence type="ECO:0000259" key="7">
    <source>
        <dbReference type="Pfam" id="PF07638"/>
    </source>
</evidence>
<name>A0A518DTM2_9BACT</name>
<dbReference type="PANTHER" id="PTHR43133">
    <property type="entry name" value="RNA POLYMERASE ECF-TYPE SIGMA FACTO"/>
    <property type="match status" value="1"/>
</dbReference>
<evidence type="ECO:0000256" key="6">
    <source>
        <dbReference type="SAM" id="MobiDB-lite"/>
    </source>
</evidence>
<dbReference type="RefSeq" id="WP_197443290.1">
    <property type="nucleotide sequence ID" value="NZ_CP036433.1"/>
</dbReference>
<organism evidence="8 9">
    <name type="scientific">Lignipirellula cremea</name>
    <dbReference type="NCBI Taxonomy" id="2528010"/>
    <lineage>
        <taxon>Bacteria</taxon>
        <taxon>Pseudomonadati</taxon>
        <taxon>Planctomycetota</taxon>
        <taxon>Planctomycetia</taxon>
        <taxon>Pirellulales</taxon>
        <taxon>Pirellulaceae</taxon>
        <taxon>Lignipirellula</taxon>
    </lineage>
</organism>
<feature type="compositionally biased region" description="Polar residues" evidence="6">
    <location>
        <begin position="1"/>
        <end position="11"/>
    </location>
</feature>
<dbReference type="SUPFAM" id="SSF88659">
    <property type="entry name" value="Sigma3 and sigma4 domains of RNA polymerase sigma factors"/>
    <property type="match status" value="1"/>
</dbReference>
<evidence type="ECO:0000256" key="5">
    <source>
        <dbReference type="ARBA" id="ARBA00023163"/>
    </source>
</evidence>
<dbReference type="GO" id="GO:0006352">
    <property type="term" value="P:DNA-templated transcription initiation"/>
    <property type="evidence" value="ECO:0007669"/>
    <property type="project" value="InterPro"/>
</dbReference>
<dbReference type="InterPro" id="IPR013325">
    <property type="entry name" value="RNA_pol_sigma_r2"/>
</dbReference>
<evidence type="ECO:0000256" key="2">
    <source>
        <dbReference type="ARBA" id="ARBA00023015"/>
    </source>
</evidence>
<dbReference type="PANTHER" id="PTHR43133:SF8">
    <property type="entry name" value="RNA POLYMERASE SIGMA FACTOR HI_1459-RELATED"/>
    <property type="match status" value="1"/>
</dbReference>
<proteinExistence type="inferred from homology"/>
<evidence type="ECO:0000256" key="3">
    <source>
        <dbReference type="ARBA" id="ARBA00023082"/>
    </source>
</evidence>
<gene>
    <name evidence="8" type="ORF">Pla8534_29700</name>
</gene>
<protein>
    <submittedName>
        <fullName evidence="8">RNA polymerase sigma factor</fullName>
    </submittedName>
</protein>
<dbReference type="Gene3D" id="1.10.1740.10">
    <property type="match status" value="1"/>
</dbReference>